<dbReference type="Proteomes" id="UP000823641">
    <property type="component" value="Unassembled WGS sequence"/>
</dbReference>
<protein>
    <submittedName>
        <fullName evidence="1">Uncharacterized protein</fullName>
    </submittedName>
</protein>
<accession>A0A9D9HTW7</accession>
<reference evidence="1" key="1">
    <citation type="submission" date="2020-10" db="EMBL/GenBank/DDBJ databases">
        <authorList>
            <person name="Gilroy R."/>
        </authorList>
    </citation>
    <scope>NUCLEOTIDE SEQUENCE</scope>
    <source>
        <strain evidence="1">G3-3990</strain>
    </source>
</reference>
<gene>
    <name evidence="1" type="ORF">IAA73_07710</name>
</gene>
<sequence>MEEYISKQLDESYNGKINLLLEKWRNSYPAEDAGKFCQDGLVLKYKNKESGYDINSEWEKSPRKIMFLLKDCPDEWGYDARTLLVGGDDERSQTFAEETRKIKKRFFKNIARILYGLSVMTNDYKGEELAEDMKNSIKLINAFNEIPFAYIECKKIAGGKSCNASVLSRAIERDHIFLTEEIDILKPNIIVCCDSQGVIFDKMVTYYFNGSVPDEDSRWEYDFVNEDGTKGGFNCKLYFYKEENVLLFNSYHPTALKIPDWKVYEKVFSPFRQYFSRYHAF</sequence>
<comment type="caution">
    <text evidence="1">The sequence shown here is derived from an EMBL/GenBank/DDBJ whole genome shotgun (WGS) entry which is preliminary data.</text>
</comment>
<organism evidence="1 2">
    <name type="scientific">Candidatus Gallipaludibacter merdavium</name>
    <dbReference type="NCBI Taxonomy" id="2840839"/>
    <lineage>
        <taxon>Bacteria</taxon>
        <taxon>Pseudomonadati</taxon>
        <taxon>Bacteroidota</taxon>
        <taxon>Bacteroidia</taxon>
        <taxon>Bacteroidales</taxon>
        <taxon>Candidatus Gallipaludibacter</taxon>
    </lineage>
</organism>
<reference evidence="1" key="2">
    <citation type="journal article" date="2021" name="PeerJ">
        <title>Extensive microbial diversity within the chicken gut microbiome revealed by metagenomics and culture.</title>
        <authorList>
            <person name="Gilroy R."/>
            <person name="Ravi A."/>
            <person name="Getino M."/>
            <person name="Pursley I."/>
            <person name="Horton D.L."/>
            <person name="Alikhan N.F."/>
            <person name="Baker D."/>
            <person name="Gharbi K."/>
            <person name="Hall N."/>
            <person name="Watson M."/>
            <person name="Adriaenssens E.M."/>
            <person name="Foster-Nyarko E."/>
            <person name="Jarju S."/>
            <person name="Secka A."/>
            <person name="Antonio M."/>
            <person name="Oren A."/>
            <person name="Chaudhuri R.R."/>
            <person name="La Ragione R."/>
            <person name="Hildebrand F."/>
            <person name="Pallen M.J."/>
        </authorList>
    </citation>
    <scope>NUCLEOTIDE SEQUENCE</scope>
    <source>
        <strain evidence="1">G3-3990</strain>
    </source>
</reference>
<evidence type="ECO:0000313" key="2">
    <source>
        <dbReference type="Proteomes" id="UP000823641"/>
    </source>
</evidence>
<proteinExistence type="predicted"/>
<evidence type="ECO:0000313" key="1">
    <source>
        <dbReference type="EMBL" id="MBO8460199.1"/>
    </source>
</evidence>
<name>A0A9D9HTW7_9BACT</name>
<dbReference type="AlphaFoldDB" id="A0A9D9HTW7"/>
<dbReference type="EMBL" id="JADIMG010000073">
    <property type="protein sequence ID" value="MBO8460199.1"/>
    <property type="molecule type" value="Genomic_DNA"/>
</dbReference>